<proteinExistence type="predicted"/>
<evidence type="ECO:0000256" key="1">
    <source>
        <dbReference type="SAM" id="MobiDB-lite"/>
    </source>
</evidence>
<dbReference type="EMBL" id="CP069482">
    <property type="protein sequence ID" value="QRO76381.1"/>
    <property type="molecule type" value="Genomic_DNA"/>
</dbReference>
<dbReference type="AlphaFoldDB" id="A0A892I4B6"/>
<feature type="region of interest" description="Disordered" evidence="1">
    <location>
        <begin position="35"/>
        <end position="54"/>
    </location>
</feature>
<protein>
    <submittedName>
        <fullName evidence="2">Uncharacterized protein</fullName>
    </submittedName>
</protein>
<evidence type="ECO:0000313" key="3">
    <source>
        <dbReference type="Proteomes" id="UP000625568"/>
    </source>
</evidence>
<dbReference type="RefSeq" id="WP_165802975.1">
    <property type="nucleotide sequence ID" value="NZ_CABVPR010000023.1"/>
</dbReference>
<feature type="compositionally biased region" description="Basic residues" evidence="1">
    <location>
        <begin position="43"/>
        <end position="54"/>
    </location>
</feature>
<sequence>MTRIPSRGNKTPPRNKHALALPKLGTALNWVAPKLEPVTKARASTRKRTPASPQ</sequence>
<accession>A0A892I4B6</accession>
<dbReference type="Proteomes" id="UP000625568">
    <property type="component" value="Chromosome 1"/>
</dbReference>
<gene>
    <name evidence="2" type="ORF">I6K02_10620</name>
</gene>
<organism evidence="2 3">
    <name type="scientific">Burkholderia dolosa</name>
    <dbReference type="NCBI Taxonomy" id="152500"/>
    <lineage>
        <taxon>Bacteria</taxon>
        <taxon>Pseudomonadati</taxon>
        <taxon>Pseudomonadota</taxon>
        <taxon>Betaproteobacteria</taxon>
        <taxon>Burkholderiales</taxon>
        <taxon>Burkholderiaceae</taxon>
        <taxon>Burkholderia</taxon>
        <taxon>Burkholderia cepacia complex</taxon>
    </lineage>
</organism>
<evidence type="ECO:0000313" key="2">
    <source>
        <dbReference type="EMBL" id="QRO76381.1"/>
    </source>
</evidence>
<dbReference type="GeneID" id="93127087"/>
<reference evidence="2 3" key="1">
    <citation type="submission" date="2021-02" db="EMBL/GenBank/DDBJ databases">
        <title>FDA dAtabase for Regulatory Grade micrObial Sequences (FDA-ARGOS): Supporting development and validation of Infectious Disease Dx tests.</title>
        <authorList>
            <person name="Minogue T."/>
            <person name="Wolcott M."/>
            <person name="Wasieloski L."/>
            <person name="Aguilar W."/>
            <person name="Moore D."/>
            <person name="Jaissle J."/>
            <person name="Tallon L."/>
            <person name="Sadzewicz L."/>
            <person name="Zhao X."/>
            <person name="Boylan J."/>
            <person name="Ott S."/>
            <person name="Bowen H."/>
            <person name="Vavikolanu K."/>
            <person name="Mehta A."/>
            <person name="Aluvathingal J."/>
            <person name="Nadendla S."/>
            <person name="Yan Y."/>
            <person name="Sichtig H."/>
        </authorList>
    </citation>
    <scope>NUCLEOTIDE SEQUENCE [LARGE SCALE GENOMIC DNA]</scope>
    <source>
        <strain evidence="2 3">FDAARGOS_1272</strain>
    </source>
</reference>
<keyword evidence="3" id="KW-1185">Reference proteome</keyword>
<name>A0A892I4B6_9BURK</name>